<organism evidence="5 6">
    <name type="scientific">Sphingorhabdus wooponensis</name>
    <dbReference type="NCBI Taxonomy" id="940136"/>
    <lineage>
        <taxon>Bacteria</taxon>
        <taxon>Pseudomonadati</taxon>
        <taxon>Pseudomonadota</taxon>
        <taxon>Alphaproteobacteria</taxon>
        <taxon>Sphingomonadales</taxon>
        <taxon>Sphingomonadaceae</taxon>
        <taxon>Sphingorhabdus</taxon>
    </lineage>
</organism>
<proteinExistence type="predicted"/>
<dbReference type="Pfam" id="PF12796">
    <property type="entry name" value="Ank_2"/>
    <property type="match status" value="1"/>
</dbReference>
<dbReference type="InterPro" id="IPR036770">
    <property type="entry name" value="Ankyrin_rpt-contain_sf"/>
</dbReference>
<dbReference type="SMART" id="SM00248">
    <property type="entry name" value="ANK"/>
    <property type="match status" value="3"/>
</dbReference>
<dbReference type="GO" id="GO:0085020">
    <property type="term" value="P:protein K6-linked ubiquitination"/>
    <property type="evidence" value="ECO:0007669"/>
    <property type="project" value="TreeGrafter"/>
</dbReference>
<keyword evidence="4" id="KW-0732">Signal</keyword>
<dbReference type="PANTHER" id="PTHR24171">
    <property type="entry name" value="ANKYRIN REPEAT DOMAIN-CONTAINING PROTEIN 39-RELATED"/>
    <property type="match status" value="1"/>
</dbReference>
<evidence type="ECO:0000256" key="1">
    <source>
        <dbReference type="ARBA" id="ARBA00022737"/>
    </source>
</evidence>
<sequence>MGQILLKKIFFRAAAAGLILPITSGVVAPAAMAQFSDSYNFLKAVKDRKGEDAEKFLAEPGSVIINTRDITSGETALHIVIQRRDSTWLGYLLQKGANPNLADKKGTTPLMLATQLGYVEGIEVLTRRKAQVDQANRAGETALILAVQLRNAEAVRALLKAGANPDKTDSRAGYSAREYAKQDGRASEIAAIIESHGKADAAKKPAELDFSGIEGPK</sequence>
<dbReference type="OrthoDB" id="7390289at2"/>
<keyword evidence="6" id="KW-1185">Reference proteome</keyword>
<feature type="repeat" description="ANK" evidence="3">
    <location>
        <begin position="138"/>
        <end position="170"/>
    </location>
</feature>
<dbReference type="InterPro" id="IPR002110">
    <property type="entry name" value="Ankyrin_rpt"/>
</dbReference>
<evidence type="ECO:0000313" key="6">
    <source>
        <dbReference type="Proteomes" id="UP000268553"/>
    </source>
</evidence>
<feature type="signal peptide" evidence="4">
    <location>
        <begin position="1"/>
        <end position="33"/>
    </location>
</feature>
<dbReference type="GO" id="GO:0004842">
    <property type="term" value="F:ubiquitin-protein transferase activity"/>
    <property type="evidence" value="ECO:0007669"/>
    <property type="project" value="TreeGrafter"/>
</dbReference>
<dbReference type="PROSITE" id="PS50297">
    <property type="entry name" value="ANK_REP_REGION"/>
    <property type="match status" value="3"/>
</dbReference>
<evidence type="ECO:0000256" key="4">
    <source>
        <dbReference type="SAM" id="SignalP"/>
    </source>
</evidence>
<feature type="chain" id="PRO_5018552476" evidence="4">
    <location>
        <begin position="34"/>
        <end position="217"/>
    </location>
</feature>
<dbReference type="Proteomes" id="UP000268553">
    <property type="component" value="Unassembled WGS sequence"/>
</dbReference>
<name>A0A3R8Q7R2_9SPHN</name>
<protein>
    <submittedName>
        <fullName evidence="5">Ankyrin repeat domain-containing protein</fullName>
    </submittedName>
</protein>
<dbReference type="EMBL" id="RWJI01000002">
    <property type="protein sequence ID" value="RRQ51158.1"/>
    <property type="molecule type" value="Genomic_DNA"/>
</dbReference>
<dbReference type="PROSITE" id="PS50088">
    <property type="entry name" value="ANK_REPEAT"/>
    <property type="match status" value="3"/>
</dbReference>
<dbReference type="PANTHER" id="PTHR24171:SF8">
    <property type="entry name" value="BRCA1-ASSOCIATED RING DOMAIN PROTEIN 1"/>
    <property type="match status" value="1"/>
</dbReference>
<dbReference type="SUPFAM" id="SSF48403">
    <property type="entry name" value="Ankyrin repeat"/>
    <property type="match status" value="1"/>
</dbReference>
<comment type="caution">
    <text evidence="5">The sequence shown here is derived from an EMBL/GenBank/DDBJ whole genome shotgun (WGS) entry which is preliminary data.</text>
</comment>
<gene>
    <name evidence="5" type="ORF">D7D48_09250</name>
</gene>
<dbReference type="AlphaFoldDB" id="A0A3R8Q7R2"/>
<feature type="repeat" description="ANK" evidence="3">
    <location>
        <begin position="72"/>
        <end position="104"/>
    </location>
</feature>
<evidence type="ECO:0000256" key="3">
    <source>
        <dbReference type="PROSITE-ProRule" id="PRU00023"/>
    </source>
</evidence>
<feature type="repeat" description="ANK" evidence="3">
    <location>
        <begin position="105"/>
        <end position="137"/>
    </location>
</feature>
<accession>A0A3R8Q7R2</accession>
<evidence type="ECO:0000313" key="5">
    <source>
        <dbReference type="EMBL" id="RRQ51158.1"/>
    </source>
</evidence>
<keyword evidence="1" id="KW-0677">Repeat</keyword>
<keyword evidence="2 3" id="KW-0040">ANK repeat</keyword>
<reference evidence="5 6" key="1">
    <citation type="submission" date="2018-12" db="EMBL/GenBank/DDBJ databases">
        <authorList>
            <person name="Kim S.-J."/>
            <person name="Jung G.-Y."/>
        </authorList>
    </citation>
    <scope>NUCLEOTIDE SEQUENCE [LARGE SCALE GENOMIC DNA]</scope>
    <source>
        <strain evidence="5 6">03SU3-P</strain>
    </source>
</reference>
<evidence type="ECO:0000256" key="2">
    <source>
        <dbReference type="ARBA" id="ARBA00023043"/>
    </source>
</evidence>
<dbReference type="Gene3D" id="1.25.40.20">
    <property type="entry name" value="Ankyrin repeat-containing domain"/>
    <property type="match status" value="1"/>
</dbReference>